<sequence length="318" mass="34753">MKRVSGKRLFLIGLMLVTAVCAVLFSMKSAQQQPGGIGAYFAVAPNDDAIAFSYNTGNESGIYVSKDRGMKAMGVLTSRKEVYLHPVFSPDGTRILYLSQRGGNQTLWMMNRDGSGAVSLSSGQLYVTDAIFSHDGTVIYFLAGKPGAFQLFSMRPDGSDVREVTSSYYINSLSAAPDGRTLYFIQAKEKEQAPSLYIWDLHTGQERKLPVYDLEIPGVYDASLSEDGRLLAFSAVSGETLNASVYEYDVYVMEIATSKVTQVTGMKGYAAAPAFLHGSKKLLFSVNPDWPRVPPGAGYSIWEIDVDGFGLRYVPMLP</sequence>
<dbReference type="InterPro" id="IPR011659">
    <property type="entry name" value="WD40"/>
</dbReference>
<proteinExistence type="inferred from homology"/>
<dbReference type="Gene3D" id="2.120.10.30">
    <property type="entry name" value="TolB, C-terminal domain"/>
    <property type="match status" value="2"/>
</dbReference>
<dbReference type="RefSeq" id="WP_254759561.1">
    <property type="nucleotide sequence ID" value="NZ_JANCLT010000007.1"/>
</dbReference>
<accession>A0AA42BRM2</accession>
<organism evidence="2 3">
    <name type="scientific">Ectobacillus ponti</name>
    <dbReference type="NCBI Taxonomy" id="2961894"/>
    <lineage>
        <taxon>Bacteria</taxon>
        <taxon>Bacillati</taxon>
        <taxon>Bacillota</taxon>
        <taxon>Bacilli</taxon>
        <taxon>Bacillales</taxon>
        <taxon>Bacillaceae</taxon>
        <taxon>Ectobacillus</taxon>
    </lineage>
</organism>
<dbReference type="PANTHER" id="PTHR36842:SF1">
    <property type="entry name" value="PROTEIN TOLB"/>
    <property type="match status" value="1"/>
</dbReference>
<dbReference type="SUPFAM" id="SSF82171">
    <property type="entry name" value="DPP6 N-terminal domain-like"/>
    <property type="match status" value="1"/>
</dbReference>
<dbReference type="PANTHER" id="PTHR36842">
    <property type="entry name" value="PROTEIN TOLB HOMOLOG"/>
    <property type="match status" value="1"/>
</dbReference>
<comment type="caution">
    <text evidence="2">The sequence shown here is derived from an EMBL/GenBank/DDBJ whole genome shotgun (WGS) entry which is preliminary data.</text>
</comment>
<dbReference type="EMBL" id="JANCLT010000007">
    <property type="protein sequence ID" value="MCP8969639.1"/>
    <property type="molecule type" value="Genomic_DNA"/>
</dbReference>
<reference evidence="2" key="1">
    <citation type="submission" date="2022-07" db="EMBL/GenBank/DDBJ databases">
        <authorList>
            <person name="Li W.-J."/>
            <person name="Deng Q.-Q."/>
        </authorList>
    </citation>
    <scope>NUCLEOTIDE SEQUENCE</scope>
    <source>
        <strain evidence="2">SYSU M60031</strain>
    </source>
</reference>
<dbReference type="Proteomes" id="UP001156102">
    <property type="component" value="Unassembled WGS sequence"/>
</dbReference>
<evidence type="ECO:0000313" key="2">
    <source>
        <dbReference type="EMBL" id="MCP8969639.1"/>
    </source>
</evidence>
<evidence type="ECO:0000313" key="3">
    <source>
        <dbReference type="Proteomes" id="UP001156102"/>
    </source>
</evidence>
<keyword evidence="3" id="KW-1185">Reference proteome</keyword>
<dbReference type="Pfam" id="PF07676">
    <property type="entry name" value="PD40"/>
    <property type="match status" value="1"/>
</dbReference>
<gene>
    <name evidence="2" type="ORF">NK662_13985</name>
</gene>
<evidence type="ECO:0000256" key="1">
    <source>
        <dbReference type="ARBA" id="ARBA00009820"/>
    </source>
</evidence>
<comment type="similarity">
    <text evidence="1">Belongs to the TolB family.</text>
</comment>
<name>A0AA42BRM2_9BACI</name>
<dbReference type="AlphaFoldDB" id="A0AA42BRM2"/>
<protein>
    <submittedName>
        <fullName evidence="2">DPP IV N-terminal domain-containing protein</fullName>
    </submittedName>
</protein>
<dbReference type="InterPro" id="IPR011042">
    <property type="entry name" value="6-blade_b-propeller_TolB-like"/>
</dbReference>